<evidence type="ECO:0000256" key="1">
    <source>
        <dbReference type="SAM" id="MobiDB-lite"/>
    </source>
</evidence>
<keyword evidence="2" id="KW-0732">Signal</keyword>
<dbReference type="EMBL" id="CP020946">
    <property type="protein sequence ID" value="ASD64702.1"/>
    <property type="molecule type" value="Genomic_DNA"/>
</dbReference>
<feature type="signal peptide" evidence="2">
    <location>
        <begin position="1"/>
        <end position="22"/>
    </location>
</feature>
<dbReference type="RefSeq" id="WP_088566151.1">
    <property type="nucleotide sequence ID" value="NZ_CP020946.1"/>
</dbReference>
<keyword evidence="3" id="KW-0675">Receptor</keyword>
<evidence type="ECO:0000313" key="4">
    <source>
        <dbReference type="Proteomes" id="UP000197003"/>
    </source>
</evidence>
<protein>
    <submittedName>
        <fullName evidence="3">TonB-dependent receptor</fullName>
    </submittedName>
</protein>
<gene>
    <name evidence="3" type="ORF">B9G79_14575</name>
</gene>
<dbReference type="AlphaFoldDB" id="A0A1Z3NB56"/>
<dbReference type="Proteomes" id="UP000197003">
    <property type="component" value="Chromosome"/>
</dbReference>
<proteinExistence type="predicted"/>
<evidence type="ECO:0000256" key="2">
    <source>
        <dbReference type="SAM" id="SignalP"/>
    </source>
</evidence>
<accession>A0A1Z3NB56</accession>
<dbReference type="OrthoDB" id="5294441at2"/>
<sequence length="319" mass="34990">MSFLHSVLLPTLLSVFVVSAQAKETDNLTGRNKSLPDSTEIFDREMNKRLQELQAEASAEGISCSDPRKLRILFHDLNDARFFIGSLESWAEDNSEIAKREMTAQQSVYDGVLDNGWVFNRLKLASTVKVNGQLVGTDKFGHFIDQGFEFYTPYRQSGYRMSTALHSSLGSEKGYSGGASTGTISYADAMANYQGILFYHALAEGPNPYFRCSQGKWTQVREFRWADYVDAGWDEGLNCSVMASPEAQAKFNANLAKQGQTCPADTDACAKLNTRYAAFDEYVLSPECRKVAKAPVGSYGGGKPSSGKSSTGKSGKGTR</sequence>
<feature type="region of interest" description="Disordered" evidence="1">
    <location>
        <begin position="294"/>
        <end position="319"/>
    </location>
</feature>
<organism evidence="3 4">
    <name type="scientific">Bdellovibrio bacteriovorus</name>
    <dbReference type="NCBI Taxonomy" id="959"/>
    <lineage>
        <taxon>Bacteria</taxon>
        <taxon>Pseudomonadati</taxon>
        <taxon>Bdellovibrionota</taxon>
        <taxon>Bdellovibrionia</taxon>
        <taxon>Bdellovibrionales</taxon>
        <taxon>Pseudobdellovibrionaceae</taxon>
        <taxon>Bdellovibrio</taxon>
    </lineage>
</organism>
<feature type="chain" id="PRO_5012803101" evidence="2">
    <location>
        <begin position="23"/>
        <end position="319"/>
    </location>
</feature>
<reference evidence="3 4" key="1">
    <citation type="submission" date="2017-04" db="EMBL/GenBank/DDBJ databases">
        <title>Whole genome sequence of Bdellovibrio bacteriovorus strain SSB218315.</title>
        <authorList>
            <person name="Oyedara O."/>
            <person name="Rodriguez-Perez M.A."/>
        </authorList>
    </citation>
    <scope>NUCLEOTIDE SEQUENCE [LARGE SCALE GENOMIC DNA]</scope>
    <source>
        <strain evidence="3 4">SSB218315</strain>
    </source>
</reference>
<evidence type="ECO:0000313" key="3">
    <source>
        <dbReference type="EMBL" id="ASD64702.1"/>
    </source>
</evidence>
<name>A0A1Z3NB56_BDEBC</name>